<keyword evidence="2" id="KW-0378">Hydrolase</keyword>
<dbReference type="GO" id="GO:0006259">
    <property type="term" value="P:DNA metabolic process"/>
    <property type="evidence" value="ECO:0007669"/>
    <property type="project" value="UniProtKB-ARBA"/>
</dbReference>
<dbReference type="Pfam" id="PF09722">
    <property type="entry name" value="Xre_MbcA_ParS_C"/>
    <property type="match status" value="1"/>
</dbReference>
<dbReference type="GO" id="GO:0000175">
    <property type="term" value="F:3'-5'-RNA exonuclease activity"/>
    <property type="evidence" value="ECO:0007669"/>
    <property type="project" value="InterPro"/>
</dbReference>
<dbReference type="InterPro" id="IPR036397">
    <property type="entry name" value="RNaseH_sf"/>
</dbReference>
<dbReference type="Gene3D" id="3.30.420.10">
    <property type="entry name" value="Ribonuclease H-like superfamily/Ribonuclease H"/>
    <property type="match status" value="1"/>
</dbReference>
<dbReference type="RefSeq" id="WP_121876870.1">
    <property type="nucleotide sequence ID" value="NZ_REFJ01000003.1"/>
</dbReference>
<keyword evidence="3 5" id="KW-0269">Exonuclease</keyword>
<evidence type="ECO:0000256" key="2">
    <source>
        <dbReference type="ARBA" id="ARBA00022801"/>
    </source>
</evidence>
<dbReference type="EMBL" id="REFJ01000003">
    <property type="protein sequence ID" value="RMA80190.1"/>
    <property type="molecule type" value="Genomic_DNA"/>
</dbReference>
<proteinExistence type="predicted"/>
<dbReference type="OrthoDB" id="4563729at2"/>
<keyword evidence="6" id="KW-1185">Reference proteome</keyword>
<evidence type="ECO:0000259" key="4">
    <source>
        <dbReference type="SMART" id="SM00479"/>
    </source>
</evidence>
<dbReference type="InterPro" id="IPR051274">
    <property type="entry name" value="3-5_Exoribonuclease"/>
</dbReference>
<dbReference type="SUPFAM" id="SSF53098">
    <property type="entry name" value="Ribonuclease H-like"/>
    <property type="match status" value="1"/>
</dbReference>
<evidence type="ECO:0000256" key="3">
    <source>
        <dbReference type="ARBA" id="ARBA00022839"/>
    </source>
</evidence>
<dbReference type="CDD" id="cd06133">
    <property type="entry name" value="ERI-1_3'hExo_like"/>
    <property type="match status" value="1"/>
</dbReference>
<dbReference type="GO" id="GO:0003676">
    <property type="term" value="F:nucleic acid binding"/>
    <property type="evidence" value="ECO:0007669"/>
    <property type="project" value="InterPro"/>
</dbReference>
<dbReference type="AlphaFoldDB" id="A0A3M0A5Y4"/>
<dbReference type="InterPro" id="IPR012337">
    <property type="entry name" value="RNaseH-like_sf"/>
</dbReference>
<dbReference type="InterPro" id="IPR047201">
    <property type="entry name" value="ERI-1_3'hExo-like"/>
</dbReference>
<feature type="domain" description="Exonuclease" evidence="4">
    <location>
        <begin position="3"/>
        <end position="184"/>
    </location>
</feature>
<name>A0A3M0A5Y4_9GAMM</name>
<accession>A0A3M0A5Y4</accession>
<evidence type="ECO:0000313" key="5">
    <source>
        <dbReference type="EMBL" id="RMA80190.1"/>
    </source>
</evidence>
<dbReference type="InterPro" id="IPR013520">
    <property type="entry name" value="Ribonucl_H"/>
</dbReference>
<protein>
    <submittedName>
        <fullName evidence="5">Inhibitor of KinA sporulation pathway (Predicted exonuclease)</fullName>
    </submittedName>
</protein>
<dbReference type="PANTHER" id="PTHR23044:SF61">
    <property type="entry name" value="3'-5' EXORIBONUCLEASE 1-RELATED"/>
    <property type="match status" value="1"/>
</dbReference>
<dbReference type="Proteomes" id="UP000267187">
    <property type="component" value="Unassembled WGS sequence"/>
</dbReference>
<sequence>MANIVVVDLEATCSESPDEIALEAMEIIEIGAVRLADNLQATSDTFSCFVKPKQNPQLTSFCRQLTKIEQRDVDAAEHFDVAGEAFFQWLGADPIILSWGDWDADQLAKEAMANQLASPIAQSINLKREFYRLRKMREGGLRAAIERAGLSFIGQPHRALSDALTTAQLAPLSGLSDYDPLWQKLMMISGKTALQLRPWLREKHPLLNGQTPMHLMLNVAGRKKVANILAAIDLEFGLS</sequence>
<dbReference type="InterPro" id="IPR024467">
    <property type="entry name" value="Xre/MbcA/ParS-like_toxin-bd"/>
</dbReference>
<comment type="caution">
    <text evidence="5">The sequence shown here is derived from an EMBL/GenBank/DDBJ whole genome shotgun (WGS) entry which is preliminary data.</text>
</comment>
<evidence type="ECO:0000256" key="1">
    <source>
        <dbReference type="ARBA" id="ARBA00022722"/>
    </source>
</evidence>
<dbReference type="SMART" id="SM00479">
    <property type="entry name" value="EXOIII"/>
    <property type="match status" value="1"/>
</dbReference>
<evidence type="ECO:0000313" key="6">
    <source>
        <dbReference type="Proteomes" id="UP000267187"/>
    </source>
</evidence>
<dbReference type="PANTHER" id="PTHR23044">
    <property type="entry name" value="3'-5' EXONUCLEASE ERI1-RELATED"/>
    <property type="match status" value="1"/>
</dbReference>
<gene>
    <name evidence="5" type="ORF">DFR27_1553</name>
</gene>
<dbReference type="Pfam" id="PF00929">
    <property type="entry name" value="RNase_T"/>
    <property type="match status" value="1"/>
</dbReference>
<organism evidence="5 6">
    <name type="scientific">Umboniibacter marinipuniceus</name>
    <dbReference type="NCBI Taxonomy" id="569599"/>
    <lineage>
        <taxon>Bacteria</taxon>
        <taxon>Pseudomonadati</taxon>
        <taxon>Pseudomonadota</taxon>
        <taxon>Gammaproteobacteria</taxon>
        <taxon>Cellvibrionales</taxon>
        <taxon>Cellvibrionaceae</taxon>
        <taxon>Umboniibacter</taxon>
    </lineage>
</organism>
<keyword evidence="1" id="KW-0540">Nuclease</keyword>
<reference evidence="5 6" key="1">
    <citation type="submission" date="2018-10" db="EMBL/GenBank/DDBJ databases">
        <title>Genomic Encyclopedia of Type Strains, Phase IV (KMG-IV): sequencing the most valuable type-strain genomes for metagenomic binning, comparative biology and taxonomic classification.</title>
        <authorList>
            <person name="Goeker M."/>
        </authorList>
    </citation>
    <scope>NUCLEOTIDE SEQUENCE [LARGE SCALE GENOMIC DNA]</scope>
    <source>
        <strain evidence="5 6">DSM 25080</strain>
    </source>
</reference>